<name>F0W0H2_9STRA</name>
<evidence type="ECO:0000313" key="1">
    <source>
        <dbReference type="EMBL" id="CCA14544.1"/>
    </source>
</evidence>
<reference evidence="1" key="1">
    <citation type="journal article" date="2011" name="PLoS Biol.">
        <title>Gene gain and loss during evolution of obligate parasitism in the white rust pathogen of Arabidopsis thaliana.</title>
        <authorList>
            <person name="Kemen E."/>
            <person name="Gardiner A."/>
            <person name="Schultz-Larsen T."/>
            <person name="Kemen A.C."/>
            <person name="Balmuth A.L."/>
            <person name="Robert-Seilaniantz A."/>
            <person name="Bailey K."/>
            <person name="Holub E."/>
            <person name="Studholme D.J."/>
            <person name="Maclean D."/>
            <person name="Jones J.D."/>
        </authorList>
    </citation>
    <scope>NUCLEOTIDE SEQUENCE</scope>
</reference>
<protein>
    <submittedName>
        <fullName evidence="1">AlNc14C4G614 protein</fullName>
    </submittedName>
</protein>
<dbReference type="HOGENOM" id="CLU_126845_0_0_1"/>
<dbReference type="AlphaFoldDB" id="F0W0H2"/>
<sequence>MHQTSFGLCSRKRLSHSFFARGQQVMLAIMKSVVFISMLSCHAIVMADCSNGDINVAGATILQNSTAATVKNKVLQHNNIALIGNNLAIRKNDLLRIKESAEQIPAGVVLLLNDRDALRIPREMQNEDGTVSAKRGYLPAYRIRFRYHDPRFGFLYGYRYPLWYWRRFGPQVYPTQCGYGRALGDFFYC</sequence>
<organism evidence="1">
    <name type="scientific">Albugo laibachii Nc14</name>
    <dbReference type="NCBI Taxonomy" id="890382"/>
    <lineage>
        <taxon>Eukaryota</taxon>
        <taxon>Sar</taxon>
        <taxon>Stramenopiles</taxon>
        <taxon>Oomycota</taxon>
        <taxon>Peronosporomycetes</taxon>
        <taxon>Albuginales</taxon>
        <taxon>Albuginaceae</taxon>
        <taxon>Albugo</taxon>
    </lineage>
</organism>
<gene>
    <name evidence="1" type="primary">AlNc14C4G614</name>
    <name evidence="1" type="ORF">ALNC14_006870</name>
</gene>
<reference evidence="1" key="2">
    <citation type="submission" date="2011-02" db="EMBL/GenBank/DDBJ databases">
        <authorList>
            <person name="MacLean D."/>
        </authorList>
    </citation>
    <scope>NUCLEOTIDE SEQUENCE</scope>
</reference>
<accession>F0W0H2</accession>
<proteinExistence type="predicted"/>
<dbReference type="EMBL" id="FR824049">
    <property type="protein sequence ID" value="CCA14544.1"/>
    <property type="molecule type" value="Genomic_DNA"/>
</dbReference>